<dbReference type="PROSITE" id="PS51194">
    <property type="entry name" value="HELICASE_CTER"/>
    <property type="match status" value="1"/>
</dbReference>
<keyword evidence="3" id="KW-0238">DNA-binding</keyword>
<dbReference type="RefSeq" id="WP_390357817.1">
    <property type="nucleotide sequence ID" value="NZ_JBHUIZ010000017.1"/>
</dbReference>
<keyword evidence="7" id="KW-0347">Helicase</keyword>
<dbReference type="Proteomes" id="UP001281447">
    <property type="component" value="Unassembled WGS sequence"/>
</dbReference>
<protein>
    <submittedName>
        <fullName evidence="7">DEAD/DEAH box helicase</fullName>
    </submittedName>
</protein>
<evidence type="ECO:0000259" key="6">
    <source>
        <dbReference type="PROSITE" id="PS51194"/>
    </source>
</evidence>
<evidence type="ECO:0000313" key="7">
    <source>
        <dbReference type="EMBL" id="MDY0393243.1"/>
    </source>
</evidence>
<dbReference type="EMBL" id="JAWDIP010000003">
    <property type="protein sequence ID" value="MDY0393243.1"/>
    <property type="molecule type" value="Genomic_DNA"/>
</dbReference>
<keyword evidence="2" id="KW-0067">ATP-binding</keyword>
<name>A0ABU5C1R1_9BACI</name>
<evidence type="ECO:0000256" key="1">
    <source>
        <dbReference type="ARBA" id="ARBA00022741"/>
    </source>
</evidence>
<evidence type="ECO:0000259" key="5">
    <source>
        <dbReference type="PROSITE" id="PS51192"/>
    </source>
</evidence>
<evidence type="ECO:0000256" key="2">
    <source>
        <dbReference type="ARBA" id="ARBA00022840"/>
    </source>
</evidence>
<reference evidence="7 8" key="1">
    <citation type="submission" date="2023-10" db="EMBL/GenBank/DDBJ databases">
        <title>Virgibacillus halophilus 5B73C genome.</title>
        <authorList>
            <person name="Miliotis G."/>
            <person name="Sengupta P."/>
            <person name="Hameed A."/>
            <person name="Chuvochina M."/>
            <person name="Mcdonagh F."/>
            <person name="Simpson A.C."/>
            <person name="Singh N.K."/>
            <person name="Rekha P.D."/>
            <person name="Raman K."/>
            <person name="Hugenholtz P."/>
            <person name="Venkateswaran K."/>
        </authorList>
    </citation>
    <scope>NUCLEOTIDE SEQUENCE [LARGE SCALE GENOMIC DNA]</scope>
    <source>
        <strain evidence="7 8">5B73C</strain>
    </source>
</reference>
<sequence>MSPRNGPVETFGGTNDLRTSFKNGDPDVDELENLALQYAGRLLLRQEIPLDDITFKKLLSRKAFTPQPSMKKIYNRVKCLRCGNQTKHLFAEMPCQICRKNCLYCRKCIEMGRVMACQPLYAWTGIQPDWPTASDCLTWDGQLTTEQQHASNQLLRTLHAKDDMLVWAVCGSGKTEMLFACINEALSHGQRVCIATPRADVVRELLPRLEQAFSATVIQALYGGSVTRMPTAPFIISTTHQLLRFQDAFDLMIIDEIDAFPFHKDPSLPYAAKRAVKRSHTSIYLTATPRKEQQRLIKEKKLPHVFVPKRFHGHPLPVPKCCMCFDLRRALKQFLVPKKMIKWVKNRKNPDRQLLVFVPTIQMAEEVGNRLSQQLEINKMIMTGNNLQFVHAKDPHRKELVKQFRDKKIDILITTTILERGVTFPSVDVAVVDGGHEVFDQAALVQIAGRAGRSPADPDGEVVFFHDGKTKAMSQAIKAIIMMNKKAGF</sequence>
<feature type="domain" description="Helicase C-terminal" evidence="6">
    <location>
        <begin position="336"/>
        <end position="489"/>
    </location>
</feature>
<keyword evidence="1" id="KW-0547">Nucleotide-binding</keyword>
<dbReference type="CDD" id="cd17925">
    <property type="entry name" value="DEXDc_ComFA"/>
    <property type="match status" value="1"/>
</dbReference>
<dbReference type="InterPro" id="IPR027417">
    <property type="entry name" value="P-loop_NTPase"/>
</dbReference>
<comment type="caution">
    <text evidence="7">The sequence shown here is derived from an EMBL/GenBank/DDBJ whole genome shotgun (WGS) entry which is preliminary data.</text>
</comment>
<feature type="compositionally biased region" description="Polar residues" evidence="4">
    <location>
        <begin position="12"/>
        <end position="22"/>
    </location>
</feature>
<organism evidence="7 8">
    <name type="scientific">Tigheibacillus halophilus</name>
    <dbReference type="NCBI Taxonomy" id="361280"/>
    <lineage>
        <taxon>Bacteria</taxon>
        <taxon>Bacillati</taxon>
        <taxon>Bacillota</taxon>
        <taxon>Bacilli</taxon>
        <taxon>Bacillales</taxon>
        <taxon>Bacillaceae</taxon>
        <taxon>Tigheibacillus</taxon>
    </lineage>
</organism>
<feature type="domain" description="Helicase ATP-binding" evidence="5">
    <location>
        <begin position="155"/>
        <end position="307"/>
    </location>
</feature>
<dbReference type="InterPro" id="IPR006935">
    <property type="entry name" value="Helicase/UvrB_N"/>
</dbReference>
<dbReference type="PANTHER" id="PTHR30580">
    <property type="entry name" value="PRIMOSOMAL PROTEIN N"/>
    <property type="match status" value="1"/>
</dbReference>
<dbReference type="Pfam" id="PF04851">
    <property type="entry name" value="ResIII"/>
    <property type="match status" value="1"/>
</dbReference>
<dbReference type="Gene3D" id="3.40.50.300">
    <property type="entry name" value="P-loop containing nucleotide triphosphate hydrolases"/>
    <property type="match status" value="2"/>
</dbReference>
<proteinExistence type="predicted"/>
<dbReference type="PROSITE" id="PS51192">
    <property type="entry name" value="HELICASE_ATP_BIND_1"/>
    <property type="match status" value="1"/>
</dbReference>
<dbReference type="SMART" id="SM00490">
    <property type="entry name" value="HELICc"/>
    <property type="match status" value="1"/>
</dbReference>
<dbReference type="InterPro" id="IPR001650">
    <property type="entry name" value="Helicase_C-like"/>
</dbReference>
<evidence type="ECO:0000256" key="4">
    <source>
        <dbReference type="SAM" id="MobiDB-lite"/>
    </source>
</evidence>
<gene>
    <name evidence="7" type="ORF">RWE15_00870</name>
</gene>
<evidence type="ECO:0000256" key="3">
    <source>
        <dbReference type="ARBA" id="ARBA00023125"/>
    </source>
</evidence>
<dbReference type="SMART" id="SM00487">
    <property type="entry name" value="DEXDc"/>
    <property type="match status" value="1"/>
</dbReference>
<keyword evidence="7" id="KW-0378">Hydrolase</keyword>
<dbReference type="GO" id="GO:0004386">
    <property type="term" value="F:helicase activity"/>
    <property type="evidence" value="ECO:0007669"/>
    <property type="project" value="UniProtKB-KW"/>
</dbReference>
<evidence type="ECO:0000313" key="8">
    <source>
        <dbReference type="Proteomes" id="UP001281447"/>
    </source>
</evidence>
<keyword evidence="8" id="KW-1185">Reference proteome</keyword>
<dbReference type="PANTHER" id="PTHR30580:SF1">
    <property type="entry name" value="COMF OPERON PROTEIN 1"/>
    <property type="match status" value="1"/>
</dbReference>
<dbReference type="SUPFAM" id="SSF52540">
    <property type="entry name" value="P-loop containing nucleoside triphosphate hydrolases"/>
    <property type="match status" value="1"/>
</dbReference>
<dbReference type="Pfam" id="PF00271">
    <property type="entry name" value="Helicase_C"/>
    <property type="match status" value="1"/>
</dbReference>
<feature type="region of interest" description="Disordered" evidence="4">
    <location>
        <begin position="1"/>
        <end position="22"/>
    </location>
</feature>
<accession>A0ABU5C1R1</accession>
<dbReference type="InterPro" id="IPR014001">
    <property type="entry name" value="Helicase_ATP-bd"/>
</dbReference>